<protein>
    <submittedName>
        <fullName evidence="1">P27 family phage terminase small subunit</fullName>
    </submittedName>
</protein>
<comment type="caution">
    <text evidence="1">The sequence shown here is derived from an EMBL/GenBank/DDBJ whole genome shotgun (WGS) entry which is preliminary data.</text>
</comment>
<dbReference type="InterPro" id="IPR006448">
    <property type="entry name" value="Phage_term_ssu_P27"/>
</dbReference>
<organism evidence="1 2">
    <name type="scientific">Marinobacter shengliensis</name>
    <dbReference type="NCBI Taxonomy" id="1389223"/>
    <lineage>
        <taxon>Bacteria</taxon>
        <taxon>Pseudomonadati</taxon>
        <taxon>Pseudomonadota</taxon>
        <taxon>Gammaproteobacteria</taxon>
        <taxon>Pseudomonadales</taxon>
        <taxon>Marinobacteraceae</taxon>
        <taxon>Marinobacter</taxon>
    </lineage>
</organism>
<dbReference type="Proteomes" id="UP001576762">
    <property type="component" value="Unassembled WGS sequence"/>
</dbReference>
<sequence>MAKRGRPAIPGQVKVLQGNFRKDRDSHGPSVDIEVPECPKDAPDAIRIAWKKIGPVLAQQGLLSKCDQIPLFAYLDSYTKFKMVTKALETVEDMLEATPNGYQQMSQLVHLRGKYWKEVMDGAKEFGHTPASRSSLKAPNQGQFDFGGFEDI</sequence>
<accession>A0ABV4WBJ4</accession>
<dbReference type="RefSeq" id="WP_374815882.1">
    <property type="nucleotide sequence ID" value="NZ_JBHFLD010000036.1"/>
</dbReference>
<keyword evidence="2" id="KW-1185">Reference proteome</keyword>
<reference evidence="1 2" key="1">
    <citation type="submission" date="2024-09" db="EMBL/GenBank/DDBJ databases">
        <title>Draft genome sequences of 6 high pH adapted Marinobacter shengliensis sp. isolated from Mariana forearc serpentinite mud volcanoes.</title>
        <authorList>
            <person name="Elkassas S."/>
            <person name="Serres M."/>
            <person name="Michael N."/>
            <person name="Amina P."/>
            <person name="Teodora Z."/>
            <person name="Julie H."/>
        </authorList>
    </citation>
    <scope>NUCLEOTIDE SEQUENCE [LARGE SCALE GENOMIC DNA]</scope>
    <source>
        <strain evidence="1 2">EB4</strain>
    </source>
</reference>
<gene>
    <name evidence="1" type="ORF">ACE05E_18950</name>
</gene>
<dbReference type="Pfam" id="PF05119">
    <property type="entry name" value="Terminase_4"/>
    <property type="match status" value="1"/>
</dbReference>
<proteinExistence type="predicted"/>
<name>A0ABV4WBJ4_9GAMM</name>
<evidence type="ECO:0000313" key="2">
    <source>
        <dbReference type="Proteomes" id="UP001576762"/>
    </source>
</evidence>
<dbReference type="EMBL" id="JBHFLD010000036">
    <property type="protein sequence ID" value="MFB2717561.1"/>
    <property type="molecule type" value="Genomic_DNA"/>
</dbReference>
<evidence type="ECO:0000313" key="1">
    <source>
        <dbReference type="EMBL" id="MFB2717561.1"/>
    </source>
</evidence>